<keyword evidence="5" id="KW-1185">Reference proteome</keyword>
<sequence>MHPGSTDLRVVKTRLAIQSRFLDLLLKKNFNELTVKDIASAANIGRGTFYLHYQDKYDLLEKVIEEGLETTIDMFQPHEYLVGGQVIPERIIQFVLKIFEHFRENERFFRAMLFNEGIPMFRHRMQQRFLKKFHHEVELIGLPGQVADPSTLEILPIFISSGMIGLVGWWFENQMRIPEKDMARKVFLVMTQGPLKTFGFRVEENH</sequence>
<dbReference type="InterPro" id="IPR050624">
    <property type="entry name" value="HTH-type_Tx_Regulator"/>
</dbReference>
<dbReference type="PANTHER" id="PTHR43479">
    <property type="entry name" value="ACREF/ENVCD OPERON REPRESSOR-RELATED"/>
    <property type="match status" value="1"/>
</dbReference>
<dbReference type="Gene3D" id="1.10.357.10">
    <property type="entry name" value="Tetracycline Repressor, domain 2"/>
    <property type="match status" value="1"/>
</dbReference>
<dbReference type="PROSITE" id="PS50977">
    <property type="entry name" value="HTH_TETR_2"/>
    <property type="match status" value="1"/>
</dbReference>
<evidence type="ECO:0000313" key="5">
    <source>
        <dbReference type="Proteomes" id="UP000018296"/>
    </source>
</evidence>
<dbReference type="Pfam" id="PF14278">
    <property type="entry name" value="TetR_C_8"/>
    <property type="match status" value="1"/>
</dbReference>
<evidence type="ECO:0000256" key="1">
    <source>
        <dbReference type="ARBA" id="ARBA00023125"/>
    </source>
</evidence>
<reference evidence="4 5" key="1">
    <citation type="journal article" date="2013" name="Genome Announc.">
        <title>Genome Sequence of Sporolactobacillus laevolacticus DSM442, an Efficient Polymer-Grade D-Lactate Producer from Agricultural Waste Cottonseed as a Nitrogen Source.</title>
        <authorList>
            <person name="Wang H."/>
            <person name="Wang L."/>
            <person name="Ju J."/>
            <person name="Yu B."/>
            <person name="Ma Y."/>
        </authorList>
    </citation>
    <scope>NUCLEOTIDE SEQUENCE [LARGE SCALE GENOMIC DNA]</scope>
    <source>
        <strain evidence="4 5">DSM 442</strain>
    </source>
</reference>
<keyword evidence="1 2" id="KW-0238">DNA-binding</keyword>
<dbReference type="STRING" id="1395513.P343_09145"/>
<dbReference type="InterPro" id="IPR001647">
    <property type="entry name" value="HTH_TetR"/>
</dbReference>
<dbReference type="RefSeq" id="WP_023510088.1">
    <property type="nucleotide sequence ID" value="NZ_AWTC01000008.1"/>
</dbReference>
<dbReference type="PANTHER" id="PTHR43479:SF7">
    <property type="entry name" value="TETR-FAMILY TRANSCRIPTIONAL REGULATOR"/>
    <property type="match status" value="1"/>
</dbReference>
<proteinExistence type="predicted"/>
<dbReference type="InterPro" id="IPR039532">
    <property type="entry name" value="TetR_C_Firmicutes"/>
</dbReference>
<dbReference type="PATRIC" id="fig|1395513.3.peg.1844"/>
<evidence type="ECO:0000313" key="4">
    <source>
        <dbReference type="EMBL" id="EST11822.1"/>
    </source>
</evidence>
<organism evidence="4 5">
    <name type="scientific">Sporolactobacillus laevolacticus DSM 442</name>
    <dbReference type="NCBI Taxonomy" id="1395513"/>
    <lineage>
        <taxon>Bacteria</taxon>
        <taxon>Bacillati</taxon>
        <taxon>Bacillota</taxon>
        <taxon>Bacilli</taxon>
        <taxon>Bacillales</taxon>
        <taxon>Sporolactobacillaceae</taxon>
        <taxon>Sporolactobacillus</taxon>
    </lineage>
</organism>
<dbReference type="GO" id="GO:0003677">
    <property type="term" value="F:DNA binding"/>
    <property type="evidence" value="ECO:0007669"/>
    <property type="project" value="UniProtKB-UniRule"/>
</dbReference>
<feature type="DNA-binding region" description="H-T-H motif" evidence="2">
    <location>
        <begin position="34"/>
        <end position="53"/>
    </location>
</feature>
<dbReference type="SUPFAM" id="SSF46689">
    <property type="entry name" value="Homeodomain-like"/>
    <property type="match status" value="1"/>
</dbReference>
<feature type="domain" description="HTH tetR-type" evidence="3">
    <location>
        <begin position="11"/>
        <end position="71"/>
    </location>
</feature>
<protein>
    <submittedName>
        <fullName evidence="4">TetR family transcriptional regulator</fullName>
    </submittedName>
</protein>
<dbReference type="EMBL" id="AWTC01000008">
    <property type="protein sequence ID" value="EST11822.1"/>
    <property type="molecule type" value="Genomic_DNA"/>
</dbReference>
<dbReference type="Proteomes" id="UP000018296">
    <property type="component" value="Unassembled WGS sequence"/>
</dbReference>
<comment type="caution">
    <text evidence="4">The sequence shown here is derived from an EMBL/GenBank/DDBJ whole genome shotgun (WGS) entry which is preliminary data.</text>
</comment>
<evidence type="ECO:0000256" key="2">
    <source>
        <dbReference type="PROSITE-ProRule" id="PRU00335"/>
    </source>
</evidence>
<evidence type="ECO:0000259" key="3">
    <source>
        <dbReference type="PROSITE" id="PS50977"/>
    </source>
</evidence>
<dbReference type="AlphaFoldDB" id="V6IWZ9"/>
<dbReference type="InterPro" id="IPR009057">
    <property type="entry name" value="Homeodomain-like_sf"/>
</dbReference>
<name>V6IWZ9_9BACL</name>
<gene>
    <name evidence="4" type="ORF">P343_09145</name>
</gene>
<dbReference type="eggNOG" id="COG1309">
    <property type="taxonomic scope" value="Bacteria"/>
</dbReference>
<accession>V6IWZ9</accession>
<dbReference type="OrthoDB" id="9810250at2"/>
<dbReference type="Pfam" id="PF00440">
    <property type="entry name" value="TetR_N"/>
    <property type="match status" value="1"/>
</dbReference>